<organism evidence="1 2">
    <name type="scientific">Liparis tanakae</name>
    <name type="common">Tanaka's snailfish</name>
    <dbReference type="NCBI Taxonomy" id="230148"/>
    <lineage>
        <taxon>Eukaryota</taxon>
        <taxon>Metazoa</taxon>
        <taxon>Chordata</taxon>
        <taxon>Craniata</taxon>
        <taxon>Vertebrata</taxon>
        <taxon>Euteleostomi</taxon>
        <taxon>Actinopterygii</taxon>
        <taxon>Neopterygii</taxon>
        <taxon>Teleostei</taxon>
        <taxon>Neoteleostei</taxon>
        <taxon>Acanthomorphata</taxon>
        <taxon>Eupercaria</taxon>
        <taxon>Perciformes</taxon>
        <taxon>Cottioidei</taxon>
        <taxon>Cottales</taxon>
        <taxon>Liparidae</taxon>
        <taxon>Liparis</taxon>
    </lineage>
</organism>
<dbReference type="EMBL" id="SRLO01000068">
    <property type="protein sequence ID" value="TNN79070.1"/>
    <property type="molecule type" value="Genomic_DNA"/>
</dbReference>
<gene>
    <name evidence="1" type="ORF">EYF80_010749</name>
</gene>
<proteinExistence type="predicted"/>
<evidence type="ECO:0000313" key="2">
    <source>
        <dbReference type="Proteomes" id="UP000314294"/>
    </source>
</evidence>
<accession>A0A4Z2ILZ7</accession>
<name>A0A4Z2ILZ7_9TELE</name>
<protein>
    <submittedName>
        <fullName evidence="1">Uncharacterized protein</fullName>
    </submittedName>
</protein>
<dbReference type="Proteomes" id="UP000314294">
    <property type="component" value="Unassembled WGS sequence"/>
</dbReference>
<comment type="caution">
    <text evidence="1">The sequence shown here is derived from an EMBL/GenBank/DDBJ whole genome shotgun (WGS) entry which is preliminary data.</text>
</comment>
<keyword evidence="2" id="KW-1185">Reference proteome</keyword>
<dbReference type="AlphaFoldDB" id="A0A4Z2ILZ7"/>
<reference evidence="1 2" key="1">
    <citation type="submission" date="2019-03" db="EMBL/GenBank/DDBJ databases">
        <title>First draft genome of Liparis tanakae, snailfish: a comprehensive survey of snailfish specific genes.</title>
        <authorList>
            <person name="Kim W."/>
            <person name="Song I."/>
            <person name="Jeong J.-H."/>
            <person name="Kim D."/>
            <person name="Kim S."/>
            <person name="Ryu S."/>
            <person name="Song J.Y."/>
            <person name="Lee S.K."/>
        </authorList>
    </citation>
    <scope>NUCLEOTIDE SEQUENCE [LARGE SCALE GENOMIC DNA]</scope>
    <source>
        <tissue evidence="1">Muscle</tissue>
    </source>
</reference>
<evidence type="ECO:0000313" key="1">
    <source>
        <dbReference type="EMBL" id="TNN79070.1"/>
    </source>
</evidence>
<sequence>MQQLPCSWMRSVRLRCCSPSWDADDTATLYAQIWGPSPFFLSYEPDNTNKDAAAYRSILSLFCLLRAAAPEASTRHTTASRSAGCPRFEFPRVFLILDFKWTVISESASLQRVCNESLVRAERSLPHVDLKAPPPQRRRLIIYSRSLLFNMRDETVALDIESSAQRLHLNRPPLSSEFSLLPPRQGPNVLFTVDF</sequence>